<dbReference type="OrthoDB" id="2099265at2759"/>
<evidence type="ECO:0000313" key="9">
    <source>
        <dbReference type="EMBL" id="OAF70657.1"/>
    </source>
</evidence>
<proteinExistence type="inferred from homology"/>
<dbReference type="GO" id="GO:0030031">
    <property type="term" value="P:cell projection assembly"/>
    <property type="evidence" value="ECO:0007669"/>
    <property type="project" value="TreeGrafter"/>
</dbReference>
<dbReference type="PROSITE" id="PS50021">
    <property type="entry name" value="CH"/>
    <property type="match status" value="1"/>
</dbReference>
<dbReference type="GO" id="GO:0003779">
    <property type="term" value="F:actin binding"/>
    <property type="evidence" value="ECO:0007669"/>
    <property type="project" value="UniProtKB-KW"/>
</dbReference>
<dbReference type="InterPro" id="IPR036872">
    <property type="entry name" value="CH_dom_sf"/>
</dbReference>
<protein>
    <submittedName>
        <fullName evidence="9">Beta-parvin</fullName>
    </submittedName>
</protein>
<dbReference type="GO" id="GO:0030036">
    <property type="term" value="P:actin cytoskeleton organization"/>
    <property type="evidence" value="ECO:0007669"/>
    <property type="project" value="InterPro"/>
</dbReference>
<feature type="domain" description="Calponin-homology (CH)" evidence="8">
    <location>
        <begin position="66"/>
        <end position="175"/>
    </location>
</feature>
<evidence type="ECO:0000256" key="3">
    <source>
        <dbReference type="ARBA" id="ARBA00022490"/>
    </source>
</evidence>
<dbReference type="InterPro" id="IPR028433">
    <property type="entry name" value="Parvin"/>
</dbReference>
<dbReference type="GO" id="GO:0034446">
    <property type="term" value="P:substrate adhesion-dependent cell spreading"/>
    <property type="evidence" value="ECO:0007669"/>
    <property type="project" value="TreeGrafter"/>
</dbReference>
<evidence type="ECO:0000256" key="2">
    <source>
        <dbReference type="ARBA" id="ARBA00005666"/>
    </source>
</evidence>
<dbReference type="InterPro" id="IPR001715">
    <property type="entry name" value="CH_dom"/>
</dbReference>
<evidence type="ECO:0000256" key="7">
    <source>
        <dbReference type="ARBA" id="ARBA00023212"/>
    </source>
</evidence>
<accession>A0A177B8N4</accession>
<reference evidence="9 10" key="1">
    <citation type="submission" date="2016-04" db="EMBL/GenBank/DDBJ databases">
        <title>The genome of Intoshia linei affirms orthonectids as highly simplified spiralians.</title>
        <authorList>
            <person name="Mikhailov K.V."/>
            <person name="Slusarev G.S."/>
            <person name="Nikitin M.A."/>
            <person name="Logacheva M.D."/>
            <person name="Penin A."/>
            <person name="Aleoshin V."/>
            <person name="Panchin Y.V."/>
        </authorList>
    </citation>
    <scope>NUCLEOTIDE SEQUENCE [LARGE SCALE GENOMIC DNA]</scope>
    <source>
        <strain evidence="9">Intl2013</strain>
        <tissue evidence="9">Whole animal</tissue>
    </source>
</reference>
<evidence type="ECO:0000256" key="1">
    <source>
        <dbReference type="ARBA" id="ARBA00004245"/>
    </source>
</evidence>
<evidence type="ECO:0000256" key="4">
    <source>
        <dbReference type="ARBA" id="ARBA00022737"/>
    </source>
</evidence>
<dbReference type="PANTHER" id="PTHR12114">
    <property type="entry name" value="PARVIN"/>
    <property type="match status" value="1"/>
</dbReference>
<dbReference type="GO" id="GO:0005737">
    <property type="term" value="C:cytoplasm"/>
    <property type="evidence" value="ECO:0007669"/>
    <property type="project" value="TreeGrafter"/>
</dbReference>
<dbReference type="GO" id="GO:0015629">
    <property type="term" value="C:actin cytoskeleton"/>
    <property type="evidence" value="ECO:0007669"/>
    <property type="project" value="TreeGrafter"/>
</dbReference>
<dbReference type="Pfam" id="PF00307">
    <property type="entry name" value="CH"/>
    <property type="match status" value="1"/>
</dbReference>
<dbReference type="Gene3D" id="1.10.418.10">
    <property type="entry name" value="Calponin-like domain"/>
    <property type="match status" value="2"/>
</dbReference>
<keyword evidence="3" id="KW-0963">Cytoplasm</keyword>
<sequence length="332" mass="37815">MKGKFGTLSKLQKKFQKATYDRIAGEAKTLISGDTLSKSEFISQAEKEADEVTMVDKVSLRHPNIVNLQNSLLEWINSELIDTRIVIKSIYSDLGDGQVLQNLLEVLENLKIKLPELTYTKEGQIQKLTVIIQCFDDVLFPNNVERVIKWTPYGINNNDSIEILHFLIALYYNYNIEAKLTPNLTVTKVIINKVDGKLYSKKEVVLLTQHFRDQVEASRSNFEVLCEQNPNSIPKLKNDITTFFSDQLSYLNLKVNNLLNDFHDGFYLIVVLSICGKFCCPLHRFHPSAMSLSEKLKNVEIAFELMDILGINRDSVTPSGNVAIKHESQKNV</sequence>
<keyword evidence="5" id="KW-0130">Cell adhesion</keyword>
<evidence type="ECO:0000313" key="10">
    <source>
        <dbReference type="Proteomes" id="UP000078046"/>
    </source>
</evidence>
<dbReference type="CDD" id="cd21221">
    <property type="entry name" value="CH_PARV_rpt1"/>
    <property type="match status" value="1"/>
</dbReference>
<keyword evidence="4" id="KW-0677">Repeat</keyword>
<comment type="caution">
    <text evidence="9">The sequence shown here is derived from an EMBL/GenBank/DDBJ whole genome shotgun (WGS) entry which is preliminary data.</text>
</comment>
<dbReference type="AlphaFoldDB" id="A0A177B8N4"/>
<keyword evidence="6" id="KW-0009">Actin-binding</keyword>
<gene>
    <name evidence="9" type="ORF">A3Q56_01572</name>
</gene>
<evidence type="ECO:0000256" key="5">
    <source>
        <dbReference type="ARBA" id="ARBA00022889"/>
    </source>
</evidence>
<dbReference type="PANTHER" id="PTHR12114:SF4">
    <property type="entry name" value="GH23568P"/>
    <property type="match status" value="1"/>
</dbReference>
<dbReference type="GO" id="GO:0005925">
    <property type="term" value="C:focal adhesion"/>
    <property type="evidence" value="ECO:0007669"/>
    <property type="project" value="TreeGrafter"/>
</dbReference>
<dbReference type="Proteomes" id="UP000078046">
    <property type="component" value="Unassembled WGS sequence"/>
</dbReference>
<organism evidence="9 10">
    <name type="scientific">Intoshia linei</name>
    <dbReference type="NCBI Taxonomy" id="1819745"/>
    <lineage>
        <taxon>Eukaryota</taxon>
        <taxon>Metazoa</taxon>
        <taxon>Spiralia</taxon>
        <taxon>Lophotrochozoa</taxon>
        <taxon>Mesozoa</taxon>
        <taxon>Orthonectida</taxon>
        <taxon>Rhopaluridae</taxon>
        <taxon>Intoshia</taxon>
    </lineage>
</organism>
<dbReference type="EMBL" id="LWCA01000124">
    <property type="protein sequence ID" value="OAF70657.1"/>
    <property type="molecule type" value="Genomic_DNA"/>
</dbReference>
<keyword evidence="10" id="KW-1185">Reference proteome</keyword>
<dbReference type="SUPFAM" id="SSF47576">
    <property type="entry name" value="Calponin-homology domain, CH-domain"/>
    <property type="match status" value="1"/>
</dbReference>
<name>A0A177B8N4_9BILA</name>
<dbReference type="GO" id="GO:0071963">
    <property type="term" value="P:establishment or maintenance of cell polarity regulating cell shape"/>
    <property type="evidence" value="ECO:0007669"/>
    <property type="project" value="TreeGrafter"/>
</dbReference>
<evidence type="ECO:0000256" key="6">
    <source>
        <dbReference type="ARBA" id="ARBA00023203"/>
    </source>
</evidence>
<keyword evidence="7" id="KW-0206">Cytoskeleton</keyword>
<evidence type="ECO:0000259" key="8">
    <source>
        <dbReference type="PROSITE" id="PS50021"/>
    </source>
</evidence>
<comment type="similarity">
    <text evidence="2">Belongs to the parvin family.</text>
</comment>
<comment type="subcellular location">
    <subcellularLocation>
        <location evidence="1">Cytoplasm</location>
        <location evidence="1">Cytoskeleton</location>
    </subcellularLocation>
</comment>